<dbReference type="NCBIfam" id="TIGR01571">
    <property type="entry name" value="A_thal_Cys_rich"/>
    <property type="match status" value="1"/>
</dbReference>
<dbReference type="OrthoDB" id="1045822at2759"/>
<comment type="caution">
    <text evidence="1">The sequence shown here is derived from an EMBL/GenBank/DDBJ whole genome shotgun (WGS) entry which is preliminary data.</text>
</comment>
<evidence type="ECO:0000313" key="1">
    <source>
        <dbReference type="EMBL" id="KAF7299114.1"/>
    </source>
</evidence>
<evidence type="ECO:0008006" key="3">
    <source>
        <dbReference type="Google" id="ProtNLM"/>
    </source>
</evidence>
<proteinExistence type="predicted"/>
<dbReference type="GeneID" id="59347776"/>
<evidence type="ECO:0000313" key="2">
    <source>
        <dbReference type="Proteomes" id="UP000636479"/>
    </source>
</evidence>
<keyword evidence="2" id="KW-1185">Reference proteome</keyword>
<sequence length="225" mass="24615">MIYTANVGTLSATVPQTLPYYLLCPLSSHKHKRASHHLHRRSLTSSNQMAYNQSRTYNQQPHAVQPMQAGGNRNALNLPMVDGQREWSHGVFDCLSDPLTCVVSWFLPCVSYGRNRARYTALENGGVSKDPMEGIISNDSIIYGVAACFGCGGLIGMGGRTQTRGRYSIQGDGATDCLLACFCAPCSLTQESRELELEEQSLNHPGAGFSMFMNQAQTATKTQQN</sequence>
<dbReference type="PANTHER" id="PTHR15907">
    <property type="entry name" value="DUF614 FAMILY PROTEIN-RELATED"/>
    <property type="match status" value="1"/>
</dbReference>
<dbReference type="RefSeq" id="XP_037218502.1">
    <property type="nucleotide sequence ID" value="XM_037365260.1"/>
</dbReference>
<reference evidence="1" key="1">
    <citation type="submission" date="2020-05" db="EMBL/GenBank/DDBJ databases">
        <title>Mycena genomes resolve the evolution of fungal bioluminescence.</title>
        <authorList>
            <person name="Tsai I.J."/>
        </authorList>
    </citation>
    <scope>NUCLEOTIDE SEQUENCE</scope>
    <source>
        <strain evidence="1">171206Taipei</strain>
    </source>
</reference>
<name>A0A8H6VYS2_9AGAR</name>
<dbReference type="Pfam" id="PF04749">
    <property type="entry name" value="PLAC8"/>
    <property type="match status" value="1"/>
</dbReference>
<accession>A0A8H6VYS2</accession>
<dbReference type="EMBL" id="JACAZF010000007">
    <property type="protein sequence ID" value="KAF7299114.1"/>
    <property type="molecule type" value="Genomic_DNA"/>
</dbReference>
<dbReference type="Proteomes" id="UP000636479">
    <property type="component" value="Unassembled WGS sequence"/>
</dbReference>
<dbReference type="InterPro" id="IPR006461">
    <property type="entry name" value="PLAC_motif_containing"/>
</dbReference>
<protein>
    <recommendedName>
        <fullName evidence="3">PLAC8-domain-containing protein</fullName>
    </recommendedName>
</protein>
<gene>
    <name evidence="1" type="ORF">MIND_00859700</name>
</gene>
<organism evidence="1 2">
    <name type="scientific">Mycena indigotica</name>
    <dbReference type="NCBI Taxonomy" id="2126181"/>
    <lineage>
        <taxon>Eukaryota</taxon>
        <taxon>Fungi</taxon>
        <taxon>Dikarya</taxon>
        <taxon>Basidiomycota</taxon>
        <taxon>Agaricomycotina</taxon>
        <taxon>Agaricomycetes</taxon>
        <taxon>Agaricomycetidae</taxon>
        <taxon>Agaricales</taxon>
        <taxon>Marasmiineae</taxon>
        <taxon>Mycenaceae</taxon>
        <taxon>Mycena</taxon>
    </lineage>
</organism>
<dbReference type="AlphaFoldDB" id="A0A8H6VYS2"/>